<keyword evidence="2" id="KW-1185">Reference proteome</keyword>
<dbReference type="EMBL" id="JACVVK020000091">
    <property type="protein sequence ID" value="KAK7493659.1"/>
    <property type="molecule type" value="Genomic_DNA"/>
</dbReference>
<dbReference type="Proteomes" id="UP001519460">
    <property type="component" value="Unassembled WGS sequence"/>
</dbReference>
<dbReference type="AlphaFoldDB" id="A0ABD0L3E2"/>
<sequence length="62" mass="6476">MKETLIFRTTSPHSSSVLYCQEALVNTAPVAALAESKMLRLARAFLKAPEGVSVLPTGAGGS</sequence>
<proteinExistence type="predicted"/>
<comment type="caution">
    <text evidence="1">The sequence shown here is derived from an EMBL/GenBank/DDBJ whole genome shotgun (WGS) entry which is preliminary data.</text>
</comment>
<organism evidence="1 2">
    <name type="scientific">Batillaria attramentaria</name>
    <dbReference type="NCBI Taxonomy" id="370345"/>
    <lineage>
        <taxon>Eukaryota</taxon>
        <taxon>Metazoa</taxon>
        <taxon>Spiralia</taxon>
        <taxon>Lophotrochozoa</taxon>
        <taxon>Mollusca</taxon>
        <taxon>Gastropoda</taxon>
        <taxon>Caenogastropoda</taxon>
        <taxon>Sorbeoconcha</taxon>
        <taxon>Cerithioidea</taxon>
        <taxon>Batillariidae</taxon>
        <taxon>Batillaria</taxon>
    </lineage>
</organism>
<protein>
    <submittedName>
        <fullName evidence="1">Uncharacterized protein</fullName>
    </submittedName>
</protein>
<evidence type="ECO:0000313" key="1">
    <source>
        <dbReference type="EMBL" id="KAK7493659.1"/>
    </source>
</evidence>
<feature type="non-terminal residue" evidence="1">
    <location>
        <position position="62"/>
    </location>
</feature>
<accession>A0ABD0L3E2</accession>
<name>A0ABD0L3E2_9CAEN</name>
<reference evidence="1 2" key="1">
    <citation type="journal article" date="2023" name="Sci. Data">
        <title>Genome assembly of the Korean intertidal mud-creeper Batillaria attramentaria.</title>
        <authorList>
            <person name="Patra A.K."/>
            <person name="Ho P.T."/>
            <person name="Jun S."/>
            <person name="Lee S.J."/>
            <person name="Kim Y."/>
            <person name="Won Y.J."/>
        </authorList>
    </citation>
    <scope>NUCLEOTIDE SEQUENCE [LARGE SCALE GENOMIC DNA]</scope>
    <source>
        <strain evidence="1">Wonlab-2016</strain>
    </source>
</reference>
<gene>
    <name evidence="1" type="ORF">BaRGS_00015171</name>
</gene>
<evidence type="ECO:0000313" key="2">
    <source>
        <dbReference type="Proteomes" id="UP001519460"/>
    </source>
</evidence>